<evidence type="ECO:0000256" key="2">
    <source>
        <dbReference type="ARBA" id="ARBA00006997"/>
    </source>
</evidence>
<dbReference type="PANTHER" id="PTHR21087:SF16">
    <property type="entry name" value="SHIKIMATE KINASE 1, CHLOROPLASTIC"/>
    <property type="match status" value="1"/>
</dbReference>
<dbReference type="UniPathway" id="UPA00053">
    <property type="reaction ID" value="UER00088"/>
</dbReference>
<evidence type="ECO:0000256" key="9">
    <source>
        <dbReference type="ARBA" id="ARBA00023141"/>
    </source>
</evidence>
<accession>A0A0L6Z7C6</accession>
<feature type="binding site" evidence="11">
    <location>
        <position position="134"/>
    </location>
    <ligand>
        <name>substrate</name>
    </ligand>
</feature>
<dbReference type="GO" id="GO:0008652">
    <property type="term" value="P:amino acid biosynthetic process"/>
    <property type="evidence" value="ECO:0007669"/>
    <property type="project" value="UniProtKB-KW"/>
</dbReference>
<evidence type="ECO:0000256" key="6">
    <source>
        <dbReference type="ARBA" id="ARBA00022741"/>
    </source>
</evidence>
<dbReference type="InterPro" id="IPR031322">
    <property type="entry name" value="Shikimate/glucono_kinase"/>
</dbReference>
<dbReference type="GO" id="GO:0005524">
    <property type="term" value="F:ATP binding"/>
    <property type="evidence" value="ECO:0007669"/>
    <property type="project" value="UniProtKB-UniRule"/>
</dbReference>
<comment type="similarity">
    <text evidence="2 11">Belongs to the shikimate kinase family.</text>
</comment>
<comment type="subcellular location">
    <subcellularLocation>
        <location evidence="11">Cytoplasm</location>
    </subcellularLocation>
</comment>
<keyword evidence="5 11" id="KW-0808">Transferase</keyword>
<gene>
    <name evidence="11 12" type="primary">aroK</name>
    <name evidence="12" type="ORF">CLHOM_26120</name>
</gene>
<keyword evidence="13" id="KW-1185">Reference proteome</keyword>
<feature type="binding site" evidence="11">
    <location>
        <begin position="13"/>
        <end position="18"/>
    </location>
    <ligand>
        <name>ATP</name>
        <dbReference type="ChEBI" id="CHEBI:30616"/>
    </ligand>
</feature>
<keyword evidence="11" id="KW-0963">Cytoplasm</keyword>
<dbReference type="PATRIC" id="fig|1121318.3.peg.2623"/>
<comment type="function">
    <text evidence="11">Catalyzes the specific phosphorylation of the 3-hydroxyl group of shikimic acid using ATP as a cosubstrate.</text>
</comment>
<keyword evidence="11" id="KW-0460">Magnesium</keyword>
<dbReference type="InterPro" id="IPR023000">
    <property type="entry name" value="Shikimate_kinase_CS"/>
</dbReference>
<comment type="caution">
    <text evidence="12">The sequence shown here is derived from an EMBL/GenBank/DDBJ whole genome shotgun (WGS) entry which is preliminary data.</text>
</comment>
<dbReference type="InterPro" id="IPR027417">
    <property type="entry name" value="P-loop_NTPase"/>
</dbReference>
<keyword evidence="11" id="KW-0479">Metal-binding</keyword>
<dbReference type="GO" id="GO:0009423">
    <property type="term" value="P:chorismate biosynthetic process"/>
    <property type="evidence" value="ECO:0007669"/>
    <property type="project" value="UniProtKB-UniRule"/>
</dbReference>
<dbReference type="EC" id="2.7.1.71" evidence="3 11"/>
<dbReference type="PRINTS" id="PR01100">
    <property type="entry name" value="SHIKIMTKNASE"/>
</dbReference>
<dbReference type="STRING" id="36844.SAMN04488501_109144"/>
<evidence type="ECO:0000256" key="5">
    <source>
        <dbReference type="ARBA" id="ARBA00022679"/>
    </source>
</evidence>
<evidence type="ECO:0000256" key="7">
    <source>
        <dbReference type="ARBA" id="ARBA00022777"/>
    </source>
</evidence>
<evidence type="ECO:0000256" key="1">
    <source>
        <dbReference type="ARBA" id="ARBA00004842"/>
    </source>
</evidence>
<comment type="caution">
    <text evidence="11">Lacks conserved residue(s) required for the propagation of feature annotation.</text>
</comment>
<feature type="binding site" evidence="11">
    <location>
        <position position="35"/>
    </location>
    <ligand>
        <name>substrate</name>
    </ligand>
</feature>
<sequence length="163" mass="18542">MNNQNIVLIGMPGCGKTTVGKELSERLKIPFCDIDEYIVTSEGKSIPEIFEKGEEYFRELETKAVSKVSDIFPQVISTGGGVIKKPSNIETLKKTGVIFFINRPIEDIANDVDIKTRPLLKAGTAKLYELYKERYSLYKKYCDYQIENQSLEECVNKIISIFK</sequence>
<dbReference type="PANTHER" id="PTHR21087">
    <property type="entry name" value="SHIKIMATE KINASE"/>
    <property type="match status" value="1"/>
</dbReference>
<evidence type="ECO:0000256" key="10">
    <source>
        <dbReference type="ARBA" id="ARBA00048567"/>
    </source>
</evidence>
<feature type="binding site" evidence="11">
    <location>
        <position position="117"/>
    </location>
    <ligand>
        <name>ATP</name>
        <dbReference type="ChEBI" id="CHEBI:30616"/>
    </ligand>
</feature>
<keyword evidence="7 11" id="KW-0418">Kinase</keyword>
<feature type="binding site" evidence="11">
    <location>
        <position position="58"/>
    </location>
    <ligand>
        <name>substrate</name>
    </ligand>
</feature>
<dbReference type="PROSITE" id="PS01128">
    <property type="entry name" value="SHIKIMATE_KINASE"/>
    <property type="match status" value="1"/>
</dbReference>
<dbReference type="Gene3D" id="3.40.50.300">
    <property type="entry name" value="P-loop containing nucleotide triphosphate hydrolases"/>
    <property type="match status" value="1"/>
</dbReference>
<name>A0A0L6Z7C6_9CLOT</name>
<keyword evidence="6 11" id="KW-0547">Nucleotide-binding</keyword>
<dbReference type="HAMAP" id="MF_00109">
    <property type="entry name" value="Shikimate_kinase"/>
    <property type="match status" value="1"/>
</dbReference>
<keyword evidence="4 11" id="KW-0028">Amino-acid biosynthesis</keyword>
<dbReference type="GO" id="GO:0005829">
    <property type="term" value="C:cytosol"/>
    <property type="evidence" value="ECO:0007669"/>
    <property type="project" value="TreeGrafter"/>
</dbReference>
<evidence type="ECO:0000313" key="13">
    <source>
        <dbReference type="Proteomes" id="UP000037043"/>
    </source>
</evidence>
<feature type="binding site" evidence="11">
    <location>
        <position position="80"/>
    </location>
    <ligand>
        <name>substrate</name>
    </ligand>
</feature>
<evidence type="ECO:0000256" key="11">
    <source>
        <dbReference type="HAMAP-Rule" id="MF_00109"/>
    </source>
</evidence>
<comment type="subunit">
    <text evidence="11">Monomer.</text>
</comment>
<dbReference type="SUPFAM" id="SSF52540">
    <property type="entry name" value="P-loop containing nucleoside triphosphate hydrolases"/>
    <property type="match status" value="1"/>
</dbReference>
<comment type="pathway">
    <text evidence="1 11">Metabolic intermediate biosynthesis; chorismate biosynthesis; chorismate from D-erythrose 4-phosphate and phosphoenolpyruvate: step 5/7.</text>
</comment>
<protein>
    <recommendedName>
        <fullName evidence="3 11">Shikimate kinase</fullName>
        <shortName evidence="11">SK</shortName>
        <ecNumber evidence="3 11">2.7.1.71</ecNumber>
    </recommendedName>
</protein>
<comment type="cofactor">
    <cofactor evidence="11">
        <name>Mg(2+)</name>
        <dbReference type="ChEBI" id="CHEBI:18420"/>
    </cofactor>
    <text evidence="11">Binds 1 Mg(2+) ion per subunit.</text>
</comment>
<dbReference type="GO" id="GO:0000287">
    <property type="term" value="F:magnesium ion binding"/>
    <property type="evidence" value="ECO:0007669"/>
    <property type="project" value="UniProtKB-UniRule"/>
</dbReference>
<evidence type="ECO:0000256" key="4">
    <source>
        <dbReference type="ARBA" id="ARBA00022605"/>
    </source>
</evidence>
<evidence type="ECO:0000313" key="12">
    <source>
        <dbReference type="EMBL" id="KOA18872.1"/>
    </source>
</evidence>
<comment type="catalytic activity">
    <reaction evidence="10 11">
        <text>shikimate + ATP = 3-phosphoshikimate + ADP + H(+)</text>
        <dbReference type="Rhea" id="RHEA:13121"/>
        <dbReference type="ChEBI" id="CHEBI:15378"/>
        <dbReference type="ChEBI" id="CHEBI:30616"/>
        <dbReference type="ChEBI" id="CHEBI:36208"/>
        <dbReference type="ChEBI" id="CHEBI:145989"/>
        <dbReference type="ChEBI" id="CHEBI:456216"/>
        <dbReference type="EC" id="2.7.1.71"/>
    </reaction>
</comment>
<dbReference type="InterPro" id="IPR000623">
    <property type="entry name" value="Shikimate_kinase/TSH1"/>
</dbReference>
<organism evidence="12 13">
    <name type="scientific">Clostridium homopropionicum DSM 5847</name>
    <dbReference type="NCBI Taxonomy" id="1121318"/>
    <lineage>
        <taxon>Bacteria</taxon>
        <taxon>Bacillati</taxon>
        <taxon>Bacillota</taxon>
        <taxon>Clostridia</taxon>
        <taxon>Eubacteriales</taxon>
        <taxon>Clostridiaceae</taxon>
        <taxon>Clostridium</taxon>
    </lineage>
</organism>
<dbReference type="GO" id="GO:0009073">
    <property type="term" value="P:aromatic amino acid family biosynthetic process"/>
    <property type="evidence" value="ECO:0007669"/>
    <property type="project" value="UniProtKB-KW"/>
</dbReference>
<evidence type="ECO:0000256" key="3">
    <source>
        <dbReference type="ARBA" id="ARBA00012154"/>
    </source>
</evidence>
<dbReference type="GO" id="GO:0004765">
    <property type="term" value="F:shikimate kinase activity"/>
    <property type="evidence" value="ECO:0007669"/>
    <property type="project" value="UniProtKB-UniRule"/>
</dbReference>
<reference evidence="13" key="1">
    <citation type="submission" date="2015-08" db="EMBL/GenBank/DDBJ databases">
        <title>Genome sequence of the strict anaerobe Clostridium homopropionicum LuHBu1 (DSM 5847T).</title>
        <authorList>
            <person name="Poehlein A."/>
            <person name="Beck M."/>
            <person name="Schiel-Bengelsdorf B."/>
            <person name="Bengelsdorf F.R."/>
            <person name="Daniel R."/>
            <person name="Duerre P."/>
        </authorList>
    </citation>
    <scope>NUCLEOTIDE SEQUENCE [LARGE SCALE GENOMIC DNA]</scope>
    <source>
        <strain evidence="13">DSM 5847</strain>
    </source>
</reference>
<dbReference type="Proteomes" id="UP000037043">
    <property type="component" value="Unassembled WGS sequence"/>
</dbReference>
<dbReference type="EMBL" id="LHUR01000031">
    <property type="protein sequence ID" value="KOA18872.1"/>
    <property type="molecule type" value="Genomic_DNA"/>
</dbReference>
<proteinExistence type="inferred from homology"/>
<dbReference type="CDD" id="cd00464">
    <property type="entry name" value="SK"/>
    <property type="match status" value="1"/>
</dbReference>
<dbReference type="AlphaFoldDB" id="A0A0L6Z7C6"/>
<evidence type="ECO:0000256" key="8">
    <source>
        <dbReference type="ARBA" id="ARBA00022840"/>
    </source>
</evidence>
<keyword evidence="8 11" id="KW-0067">ATP-binding</keyword>
<keyword evidence="9 11" id="KW-0057">Aromatic amino acid biosynthesis</keyword>
<dbReference type="Pfam" id="PF01202">
    <property type="entry name" value="SKI"/>
    <property type="match status" value="1"/>
</dbReference>
<feature type="binding site" evidence="11">
    <location>
        <position position="17"/>
    </location>
    <ligand>
        <name>Mg(2+)</name>
        <dbReference type="ChEBI" id="CHEBI:18420"/>
    </ligand>
</feature>